<comment type="caution">
    <text evidence="1">The sequence shown here is derived from an EMBL/GenBank/DDBJ whole genome shotgun (WGS) entry which is preliminary data.</text>
</comment>
<keyword evidence="2" id="KW-1185">Reference proteome</keyword>
<dbReference type="Proteomes" id="UP000622653">
    <property type="component" value="Unassembled WGS sequence"/>
</dbReference>
<name>A0A8J7G6H6_9BACL</name>
<sequence>MVDPGEEILKAPTNGVTNKEITDLTEENLRFLVFNLKNEEGNAQKIANKQEVSEFITDRYKATLNLDNLVVENGTLKITGPLITTEDWNKVKANGDKTTAYRITVLVGEDKNKKAVKIAIYQDGKAVIEEI</sequence>
<evidence type="ECO:0000313" key="1">
    <source>
        <dbReference type="EMBL" id="MBF4502332.1"/>
    </source>
</evidence>
<accession>A0A8J7G6H6</accession>
<proteinExistence type="predicted"/>
<dbReference type="RefSeq" id="WP_194563816.1">
    <property type="nucleotide sequence ID" value="NZ_JADKPV010000013.1"/>
</dbReference>
<dbReference type="EMBL" id="JADKPV010000013">
    <property type="protein sequence ID" value="MBF4502332.1"/>
    <property type="molecule type" value="Genomic_DNA"/>
</dbReference>
<reference evidence="1" key="1">
    <citation type="submission" date="2020-11" db="EMBL/GenBank/DDBJ databases">
        <title>Multidrug resistant novel bacterium Savagea serpentis sp. nov., isolated from the scats of a vine snake (Ahaetulla nasuta).</title>
        <authorList>
            <person name="Venkata Ramana V."/>
            <person name="Vikas Patil S."/>
            <person name="Yogita Lugani V."/>
        </authorList>
    </citation>
    <scope>NUCLEOTIDE SEQUENCE</scope>
    <source>
        <strain evidence="1">SN6</strain>
    </source>
</reference>
<evidence type="ECO:0000313" key="2">
    <source>
        <dbReference type="Proteomes" id="UP000622653"/>
    </source>
</evidence>
<dbReference type="AlphaFoldDB" id="A0A8J7G6H6"/>
<protein>
    <submittedName>
        <fullName evidence="1">Uncharacterized protein</fullName>
    </submittedName>
</protein>
<gene>
    <name evidence="1" type="ORF">IRY55_13285</name>
</gene>
<organism evidence="1 2">
    <name type="scientific">Savagea serpentis</name>
    <dbReference type="NCBI Taxonomy" id="2785297"/>
    <lineage>
        <taxon>Bacteria</taxon>
        <taxon>Bacillati</taxon>
        <taxon>Bacillota</taxon>
        <taxon>Bacilli</taxon>
        <taxon>Bacillales</taxon>
        <taxon>Caryophanaceae</taxon>
        <taxon>Savagea</taxon>
    </lineage>
</organism>